<protein>
    <submittedName>
        <fullName evidence="2">Uncharacterized protein</fullName>
    </submittedName>
</protein>
<dbReference type="EMBL" id="FQVE01000002">
    <property type="protein sequence ID" value="SHF17986.1"/>
    <property type="molecule type" value="Genomic_DNA"/>
</dbReference>
<name>A0A1M4ZK93_9FLAO</name>
<sequence length="69" mass="7530">MGQVMGIKDVSIDFTKLGVDFGSGIDKSVIAEIKFNPDGSIEILSISEDVKQEQGKDESPFAYPSDDYK</sequence>
<evidence type="ECO:0000256" key="1">
    <source>
        <dbReference type="SAM" id="MobiDB-lite"/>
    </source>
</evidence>
<dbReference type="Proteomes" id="UP000184108">
    <property type="component" value="Unassembled WGS sequence"/>
</dbReference>
<feature type="compositionally biased region" description="Basic and acidic residues" evidence="1">
    <location>
        <begin position="48"/>
        <end position="59"/>
    </location>
</feature>
<proteinExistence type="predicted"/>
<reference evidence="3" key="1">
    <citation type="submission" date="2016-11" db="EMBL/GenBank/DDBJ databases">
        <authorList>
            <person name="Varghese N."/>
            <person name="Submissions S."/>
        </authorList>
    </citation>
    <scope>NUCLEOTIDE SEQUENCE [LARGE SCALE GENOMIC DNA]</scope>
    <source>
        <strain evidence="3">YR203</strain>
    </source>
</reference>
<feature type="region of interest" description="Disordered" evidence="1">
    <location>
        <begin position="47"/>
        <end position="69"/>
    </location>
</feature>
<accession>A0A1M4ZK93</accession>
<dbReference type="AlphaFoldDB" id="A0A1M4ZK93"/>
<dbReference type="RefSeq" id="WP_073172502.1">
    <property type="nucleotide sequence ID" value="NZ_FQVE01000002.1"/>
</dbReference>
<evidence type="ECO:0000313" key="2">
    <source>
        <dbReference type="EMBL" id="SHF17986.1"/>
    </source>
</evidence>
<organism evidence="2 3">
    <name type="scientific">Chryseobacterium vrystaatense</name>
    <dbReference type="NCBI Taxonomy" id="307480"/>
    <lineage>
        <taxon>Bacteria</taxon>
        <taxon>Pseudomonadati</taxon>
        <taxon>Bacteroidota</taxon>
        <taxon>Flavobacteriia</taxon>
        <taxon>Flavobacteriales</taxon>
        <taxon>Weeksellaceae</taxon>
        <taxon>Chryseobacterium group</taxon>
        <taxon>Chryseobacterium</taxon>
    </lineage>
</organism>
<evidence type="ECO:0000313" key="3">
    <source>
        <dbReference type="Proteomes" id="UP000184108"/>
    </source>
</evidence>
<gene>
    <name evidence="2" type="ORF">SAMN02787073_1612</name>
</gene>